<gene>
    <name evidence="1" type="ORF">C7B82_19990</name>
</gene>
<sequence>MCAYLLLSLKKIPASSQEAKVRRAHRSDASAALKLARKGQELEKTIGIERFFAAIVFPSS</sequence>
<comment type="caution">
    <text evidence="1">The sequence shown here is derived from an EMBL/GenBank/DDBJ whole genome shotgun (WGS) entry which is preliminary data.</text>
</comment>
<organism evidence="1 2">
    <name type="scientific">Stenomitos frigidus ULC18</name>
    <dbReference type="NCBI Taxonomy" id="2107698"/>
    <lineage>
        <taxon>Bacteria</taxon>
        <taxon>Bacillati</taxon>
        <taxon>Cyanobacteriota</taxon>
        <taxon>Cyanophyceae</taxon>
        <taxon>Leptolyngbyales</taxon>
        <taxon>Leptolyngbyaceae</taxon>
        <taxon>Stenomitos</taxon>
    </lineage>
</organism>
<reference evidence="1 2" key="2">
    <citation type="submission" date="2018-03" db="EMBL/GenBank/DDBJ databases">
        <title>The ancient ancestry and fast evolution of plastids.</title>
        <authorList>
            <person name="Moore K.R."/>
            <person name="Magnabosco C."/>
            <person name="Momper L."/>
            <person name="Gold D.A."/>
            <person name="Bosak T."/>
            <person name="Fournier G.P."/>
        </authorList>
    </citation>
    <scope>NUCLEOTIDE SEQUENCE [LARGE SCALE GENOMIC DNA]</scope>
    <source>
        <strain evidence="1 2">ULC18</strain>
    </source>
</reference>
<evidence type="ECO:0000313" key="1">
    <source>
        <dbReference type="EMBL" id="PSB26394.1"/>
    </source>
</evidence>
<reference evidence="2" key="1">
    <citation type="submission" date="2018-02" db="EMBL/GenBank/DDBJ databases">
        <authorList>
            <person name="Moore K."/>
            <person name="Momper L."/>
        </authorList>
    </citation>
    <scope>NUCLEOTIDE SEQUENCE [LARGE SCALE GENOMIC DNA]</scope>
    <source>
        <strain evidence="2">ULC18</strain>
    </source>
</reference>
<dbReference type="AlphaFoldDB" id="A0A2T1E196"/>
<name>A0A2T1E196_9CYAN</name>
<evidence type="ECO:0000313" key="2">
    <source>
        <dbReference type="Proteomes" id="UP000239576"/>
    </source>
</evidence>
<proteinExistence type="predicted"/>
<dbReference type="EMBL" id="PVWK01000108">
    <property type="protein sequence ID" value="PSB26394.1"/>
    <property type="molecule type" value="Genomic_DNA"/>
</dbReference>
<accession>A0A2T1E196</accession>
<keyword evidence="2" id="KW-1185">Reference proteome</keyword>
<dbReference type="Proteomes" id="UP000239576">
    <property type="component" value="Unassembled WGS sequence"/>
</dbReference>
<protein>
    <submittedName>
        <fullName evidence="1">Uncharacterized protein</fullName>
    </submittedName>
</protein>